<dbReference type="EMBL" id="FNON01000001">
    <property type="protein sequence ID" value="SDW73377.1"/>
    <property type="molecule type" value="Genomic_DNA"/>
</dbReference>
<dbReference type="RefSeq" id="WP_091287633.1">
    <property type="nucleotide sequence ID" value="NZ_FNON01000001.1"/>
</dbReference>
<evidence type="ECO:0000259" key="2">
    <source>
        <dbReference type="Pfam" id="PF19291"/>
    </source>
</evidence>
<evidence type="ECO:0000259" key="1">
    <source>
        <dbReference type="Pfam" id="PF00723"/>
    </source>
</evidence>
<dbReference type="AlphaFoldDB" id="A0A1H2VYU3"/>
<dbReference type="Pfam" id="PF00723">
    <property type="entry name" value="Glyco_hydro_15"/>
    <property type="match status" value="1"/>
</dbReference>
<dbReference type="PANTHER" id="PTHR31616">
    <property type="entry name" value="TREHALASE"/>
    <property type="match status" value="1"/>
</dbReference>
<proteinExistence type="predicted"/>
<gene>
    <name evidence="3" type="ORF">SAMN05421504_1011367</name>
</gene>
<sequence length="611" mass="67406">MAHYPTIAEHGLIGDLHTTALVSTDGAVDWFCCPRFDSPSVFAALLDGERGGHCRIGPVSGPYRSKQLYLPDTAILITRFSTEHGTGEVVDFMPPAGPAATANHRLVRMLRCARGEIDFAFEVAPRFDYGRRDHLTKVTADGAVFDAGDLVLTLHAVREPGDAAIADVRVAADGSVRGAVKLTEGQVRGFVLESDAPGPPRTIRTAEVERAFDETVRFWRGWLARSAYRGRWREALNRSAITLKLLTYAPTGGMVAAPTAGLPERIGGERNWDYRYTWIRDASFAVYSLLGMGFTEEAAGFARWLGDRYQEQDPESDGGPLRIMYRVDGSSDLSETTLDWAGYQGSRPVRIGNDASGQLQLDIYGELLDSVHRAAERGLPVGHEGWQALTGLLDWLADHWNQPEEGIWETRGGRRDFTYGRLMSWVAFDRGIRLAELLRRPGAIGRWRAERDRIYAQIWENGWHEGARAFVQQYGSAVLDASLLRMPQVGFVADRDPRWLTTLDAMERELVTDSLVHRYDPAASPDGLPGSEGTFSLCTFGYVRALVGAGRLDSARLVFEKMLTYGNHLGLYAEEIGPTGEQLGNFPQAFTHLALIDAAMALDAALDAENG</sequence>
<dbReference type="GO" id="GO:0004553">
    <property type="term" value="F:hydrolase activity, hydrolyzing O-glycosyl compounds"/>
    <property type="evidence" value="ECO:0007669"/>
    <property type="project" value="UniProtKB-ARBA"/>
</dbReference>
<reference evidence="3 4" key="1">
    <citation type="submission" date="2016-10" db="EMBL/GenBank/DDBJ databases">
        <authorList>
            <person name="de Groot N.N."/>
        </authorList>
    </citation>
    <scope>NUCLEOTIDE SEQUENCE [LARGE SCALE GENOMIC DNA]</scope>
    <source>
        <strain evidence="3 4">CPCC 202699</strain>
    </source>
</reference>
<dbReference type="STRING" id="589385.SAMN05421504_1011367"/>
<evidence type="ECO:0000313" key="4">
    <source>
        <dbReference type="Proteomes" id="UP000199515"/>
    </source>
</evidence>
<dbReference type="InterPro" id="IPR012341">
    <property type="entry name" value="6hp_glycosidase-like_sf"/>
</dbReference>
<dbReference type="GO" id="GO:0005975">
    <property type="term" value="P:carbohydrate metabolic process"/>
    <property type="evidence" value="ECO:0007669"/>
    <property type="project" value="InterPro"/>
</dbReference>
<feature type="domain" description="GH15-like" evidence="1">
    <location>
        <begin position="233"/>
        <end position="599"/>
    </location>
</feature>
<protein>
    <submittedName>
        <fullName evidence="3">Glucoamylase (Glucan-1,4-alpha-glucosidase), GH15 family</fullName>
    </submittedName>
</protein>
<dbReference type="InterPro" id="IPR008928">
    <property type="entry name" value="6-hairpin_glycosidase_sf"/>
</dbReference>
<dbReference type="SUPFAM" id="SSF48208">
    <property type="entry name" value="Six-hairpin glycosidases"/>
    <property type="match status" value="1"/>
</dbReference>
<organism evidence="3 4">
    <name type="scientific">Amycolatopsis xylanica</name>
    <dbReference type="NCBI Taxonomy" id="589385"/>
    <lineage>
        <taxon>Bacteria</taxon>
        <taxon>Bacillati</taxon>
        <taxon>Actinomycetota</taxon>
        <taxon>Actinomycetes</taxon>
        <taxon>Pseudonocardiales</taxon>
        <taxon>Pseudonocardiaceae</taxon>
        <taxon>Amycolatopsis</taxon>
    </lineage>
</organism>
<evidence type="ECO:0000313" key="3">
    <source>
        <dbReference type="EMBL" id="SDW73377.1"/>
    </source>
</evidence>
<dbReference type="OrthoDB" id="3902805at2"/>
<dbReference type="PANTHER" id="PTHR31616:SF0">
    <property type="entry name" value="GLUCAN 1,4-ALPHA-GLUCOSIDASE"/>
    <property type="match status" value="1"/>
</dbReference>
<dbReference type="InterPro" id="IPR011613">
    <property type="entry name" value="GH15-like"/>
</dbReference>
<dbReference type="InterPro" id="IPR045582">
    <property type="entry name" value="Trehalase-like_N"/>
</dbReference>
<dbReference type="Gene3D" id="1.50.10.10">
    <property type="match status" value="1"/>
</dbReference>
<dbReference type="Proteomes" id="UP000199515">
    <property type="component" value="Unassembled WGS sequence"/>
</dbReference>
<accession>A0A1H2VYU3</accession>
<feature type="domain" description="Trehalase-like N-terminal" evidence="2">
    <location>
        <begin position="5"/>
        <end position="143"/>
    </location>
</feature>
<keyword evidence="4" id="KW-1185">Reference proteome</keyword>
<name>A0A1H2VYU3_9PSEU</name>
<dbReference type="Pfam" id="PF19291">
    <property type="entry name" value="TREH_N"/>
    <property type="match status" value="1"/>
</dbReference>